<keyword evidence="4" id="KW-0472">Membrane</keyword>
<comment type="similarity">
    <text evidence="1">Belongs to the bacterial solute-binding protein 9 family.</text>
</comment>
<dbReference type="Gene3D" id="3.40.50.1980">
    <property type="entry name" value="Nitrogenase molybdenum iron protein domain"/>
    <property type="match status" value="1"/>
</dbReference>
<evidence type="ECO:0000256" key="4">
    <source>
        <dbReference type="SAM" id="Phobius"/>
    </source>
</evidence>
<evidence type="ECO:0000313" key="5">
    <source>
        <dbReference type="EMBL" id="TDG67759.1"/>
    </source>
</evidence>
<dbReference type="GO" id="GO:0046872">
    <property type="term" value="F:metal ion binding"/>
    <property type="evidence" value="ECO:0007669"/>
    <property type="project" value="InterPro"/>
</dbReference>
<keyword evidence="3" id="KW-0732">Signal</keyword>
<dbReference type="GO" id="GO:0030001">
    <property type="term" value="P:metal ion transport"/>
    <property type="evidence" value="ECO:0007669"/>
    <property type="project" value="InterPro"/>
</dbReference>
<gene>
    <name evidence="5" type="ORF">C5L23_001558</name>
</gene>
<keyword evidence="4" id="KW-1133">Transmembrane helix</keyword>
<dbReference type="RefSeq" id="WP_133264662.1">
    <property type="nucleotide sequence ID" value="NZ_JAGYGP010000001.1"/>
</dbReference>
<accession>A0A4R5N7L3</accession>
<feature type="transmembrane region" description="Helical" evidence="4">
    <location>
        <begin position="6"/>
        <end position="27"/>
    </location>
</feature>
<name>A0A4R5N7L3_9LACO</name>
<keyword evidence="6" id="KW-1185">Reference proteome</keyword>
<dbReference type="EMBL" id="PUFI01000015">
    <property type="protein sequence ID" value="TDG67759.1"/>
    <property type="molecule type" value="Genomic_DNA"/>
</dbReference>
<dbReference type="AlphaFoldDB" id="A0A4R5N7L3"/>
<dbReference type="PANTHER" id="PTHR42953">
    <property type="entry name" value="HIGH-AFFINITY ZINC UPTAKE SYSTEM PROTEIN ZNUA-RELATED"/>
    <property type="match status" value="1"/>
</dbReference>
<evidence type="ECO:0000313" key="6">
    <source>
        <dbReference type="Proteomes" id="UP000295681"/>
    </source>
</evidence>
<dbReference type="Proteomes" id="UP000295681">
    <property type="component" value="Unassembled WGS sequence"/>
</dbReference>
<sequence length="287" mass="32630">MHKQVLYAILTILLVFIGAMLVFIRLVGDTASPVNQKIRIVTTITAYQQAAQQIVGDTGKVTLLPTDVQEWGAKDKEQLKKADIILVDHQDDQDTLIAQYRNWQLQSKIIAANQIITDNDFDNLWVSPLTTKALSDKLTTTLSDIDPRNRDTYVSNDNQLNTKLSVLNTQLATLAKKNKNLNYISLSDDWDILFSQLNAQRVLKKVSHQSSSTLLDEAKDYIDDDKVDFVVMPNQQNNTTKQLVKLANSHKIPIITISYPKNQSEDILNWQQQNLNKIQNMINNLKK</sequence>
<keyword evidence="2" id="KW-0813">Transport</keyword>
<proteinExistence type="inferred from homology"/>
<dbReference type="SUPFAM" id="SSF53807">
    <property type="entry name" value="Helical backbone' metal receptor"/>
    <property type="match status" value="1"/>
</dbReference>
<evidence type="ECO:0000256" key="3">
    <source>
        <dbReference type="ARBA" id="ARBA00022729"/>
    </source>
</evidence>
<dbReference type="STRING" id="907931.GCA_000165675_00185"/>
<keyword evidence="4" id="KW-0812">Transmembrane</keyword>
<dbReference type="Pfam" id="PF01297">
    <property type="entry name" value="ZnuA"/>
    <property type="match status" value="1"/>
</dbReference>
<evidence type="ECO:0000256" key="1">
    <source>
        <dbReference type="ARBA" id="ARBA00011028"/>
    </source>
</evidence>
<organism evidence="5 6">
    <name type="scientific">Leuconostoc fallax</name>
    <dbReference type="NCBI Taxonomy" id="1251"/>
    <lineage>
        <taxon>Bacteria</taxon>
        <taxon>Bacillati</taxon>
        <taxon>Bacillota</taxon>
        <taxon>Bacilli</taxon>
        <taxon>Lactobacillales</taxon>
        <taxon>Lactobacillaceae</taxon>
        <taxon>Leuconostoc</taxon>
    </lineage>
</organism>
<dbReference type="PANTHER" id="PTHR42953:SF3">
    <property type="entry name" value="HIGH-AFFINITY ZINC UPTAKE SYSTEM PROTEIN ZNUA"/>
    <property type="match status" value="1"/>
</dbReference>
<evidence type="ECO:0000256" key="2">
    <source>
        <dbReference type="ARBA" id="ARBA00022448"/>
    </source>
</evidence>
<dbReference type="InterPro" id="IPR050492">
    <property type="entry name" value="Bact_metal-bind_prot9"/>
</dbReference>
<protein>
    <submittedName>
        <fullName evidence="5">Uncharacterized protein</fullName>
    </submittedName>
</protein>
<dbReference type="InterPro" id="IPR006127">
    <property type="entry name" value="ZnuA-like"/>
</dbReference>
<reference evidence="5 6" key="1">
    <citation type="journal article" date="2019" name="Appl. Microbiol. Biotechnol.">
        <title>Uncovering carbohydrate metabolism through a genotype-phenotype association study of 56 lactic acid bacteria genomes.</title>
        <authorList>
            <person name="Buron-Moles G."/>
            <person name="Chailyan A."/>
            <person name="Dolejs I."/>
            <person name="Forster J."/>
            <person name="Miks M.H."/>
        </authorList>
    </citation>
    <scope>NUCLEOTIDE SEQUENCE [LARGE SCALE GENOMIC DNA]</scope>
    <source>
        <strain evidence="5 6">ATCC 700006</strain>
    </source>
</reference>
<comment type="caution">
    <text evidence="5">The sequence shown here is derived from an EMBL/GenBank/DDBJ whole genome shotgun (WGS) entry which is preliminary data.</text>
</comment>